<protein>
    <recommendedName>
        <fullName evidence="4">DNA-binding protein</fullName>
    </recommendedName>
</protein>
<dbReference type="GO" id="GO:0003677">
    <property type="term" value="F:DNA binding"/>
    <property type="evidence" value="ECO:0007669"/>
    <property type="project" value="InterPro"/>
</dbReference>
<sequence>MELIDERAKLLIKRVGIDQLVRGSDIGHSRWKNVLYKDVRMSTRELEVLKDLYPQYALWLISGEIQPEFGQTSPDYDEVNSKLSNRAEG</sequence>
<comment type="caution">
    <text evidence="2">The sequence shown here is derived from an EMBL/GenBank/DDBJ whole genome shotgun (WGS) entry which is preliminary data.</text>
</comment>
<dbReference type="InterPro" id="IPR010982">
    <property type="entry name" value="Lambda_DNA-bd_dom_sf"/>
</dbReference>
<keyword evidence="3" id="KW-1185">Reference proteome</keyword>
<evidence type="ECO:0000256" key="1">
    <source>
        <dbReference type="SAM" id="MobiDB-lite"/>
    </source>
</evidence>
<reference evidence="2 3" key="1">
    <citation type="submission" date="2018-03" db="EMBL/GenBank/DDBJ databases">
        <title>Marinobacter brunus sp. nov., a marine bacterium of Gamma-proteobacteria isolated from the surface seawater of the South China Sea.</title>
        <authorList>
            <person name="Cheng H."/>
            <person name="Wu Y.-H."/>
            <person name="Xamxidin M."/>
            <person name="Xu X.-W."/>
        </authorList>
    </citation>
    <scope>NUCLEOTIDE SEQUENCE [LARGE SCALE GENOMIC DNA]</scope>
    <source>
        <strain evidence="2 3">NH169-3</strain>
    </source>
</reference>
<feature type="region of interest" description="Disordered" evidence="1">
    <location>
        <begin position="68"/>
        <end position="89"/>
    </location>
</feature>
<evidence type="ECO:0000313" key="3">
    <source>
        <dbReference type="Proteomes" id="UP000239866"/>
    </source>
</evidence>
<evidence type="ECO:0008006" key="4">
    <source>
        <dbReference type="Google" id="ProtNLM"/>
    </source>
</evidence>
<gene>
    <name evidence="2" type="ORF">C7H09_06395</name>
</gene>
<evidence type="ECO:0000313" key="2">
    <source>
        <dbReference type="EMBL" id="PSF10569.1"/>
    </source>
</evidence>
<name>A0A2T1KKA1_9GAMM</name>
<accession>A0A2T1KKA1</accession>
<dbReference type="EMBL" id="PXNP01000023">
    <property type="protein sequence ID" value="PSF10569.1"/>
    <property type="molecule type" value="Genomic_DNA"/>
</dbReference>
<dbReference type="Gene3D" id="1.10.260.40">
    <property type="entry name" value="lambda repressor-like DNA-binding domains"/>
    <property type="match status" value="1"/>
</dbReference>
<dbReference type="AlphaFoldDB" id="A0A2T1KKA1"/>
<proteinExistence type="predicted"/>
<organism evidence="2 3">
    <name type="scientific">Marinobacter fuscus</name>
    <dbReference type="NCBI Taxonomy" id="2109942"/>
    <lineage>
        <taxon>Bacteria</taxon>
        <taxon>Pseudomonadati</taxon>
        <taxon>Pseudomonadota</taxon>
        <taxon>Gammaproteobacteria</taxon>
        <taxon>Pseudomonadales</taxon>
        <taxon>Marinobacteraceae</taxon>
        <taxon>Marinobacter</taxon>
    </lineage>
</organism>
<dbReference type="Proteomes" id="UP000239866">
    <property type="component" value="Unassembled WGS sequence"/>
</dbReference>